<dbReference type="PANTHER" id="PTHR33495:SF14">
    <property type="entry name" value="ANTI-SIGMA FACTOR ANTAGONIST"/>
    <property type="match status" value="1"/>
</dbReference>
<gene>
    <name evidence="4" type="ORF">H6G06_06565</name>
</gene>
<comment type="similarity">
    <text evidence="1 2">Belongs to the anti-sigma-factor antagonist family.</text>
</comment>
<dbReference type="Proteomes" id="UP000662185">
    <property type="component" value="Unassembled WGS sequence"/>
</dbReference>
<dbReference type="PROSITE" id="PS50801">
    <property type="entry name" value="STAS"/>
    <property type="match status" value="1"/>
</dbReference>
<name>A0A926WFI1_9NOST</name>
<dbReference type="GO" id="GO:0043856">
    <property type="term" value="F:anti-sigma factor antagonist activity"/>
    <property type="evidence" value="ECO:0007669"/>
    <property type="project" value="InterPro"/>
</dbReference>
<dbReference type="EMBL" id="JACJQU010000002">
    <property type="protein sequence ID" value="MBD2293155.1"/>
    <property type="molecule type" value="Genomic_DNA"/>
</dbReference>
<dbReference type="InterPro" id="IPR003658">
    <property type="entry name" value="Anti-sigma_ant"/>
</dbReference>
<keyword evidence="5" id="KW-1185">Reference proteome</keyword>
<reference evidence="5" key="1">
    <citation type="journal article" date="2020" name="ISME J.">
        <title>Comparative genomics reveals insights into cyanobacterial evolution and habitat adaptation.</title>
        <authorList>
            <person name="Chen M.Y."/>
            <person name="Teng W.K."/>
            <person name="Zhao L."/>
            <person name="Hu C.X."/>
            <person name="Zhou Y.K."/>
            <person name="Han B.P."/>
            <person name="Song L.R."/>
            <person name="Shu W.S."/>
        </authorList>
    </citation>
    <scope>NUCLEOTIDE SEQUENCE [LARGE SCALE GENOMIC DNA]</scope>
    <source>
        <strain evidence="5">FACHB-251</strain>
    </source>
</reference>
<evidence type="ECO:0000313" key="4">
    <source>
        <dbReference type="EMBL" id="MBD2293155.1"/>
    </source>
</evidence>
<evidence type="ECO:0000256" key="1">
    <source>
        <dbReference type="ARBA" id="ARBA00009013"/>
    </source>
</evidence>
<evidence type="ECO:0000256" key="2">
    <source>
        <dbReference type="RuleBase" id="RU003749"/>
    </source>
</evidence>
<comment type="caution">
    <text evidence="4">The sequence shown here is derived from an EMBL/GenBank/DDBJ whole genome shotgun (WGS) entry which is preliminary data.</text>
</comment>
<proteinExistence type="inferred from homology"/>
<dbReference type="AlphaFoldDB" id="A0A926WFI1"/>
<dbReference type="Pfam" id="PF01740">
    <property type="entry name" value="STAS"/>
    <property type="match status" value="1"/>
</dbReference>
<dbReference type="InterPro" id="IPR036513">
    <property type="entry name" value="STAS_dom_sf"/>
</dbReference>
<dbReference type="SUPFAM" id="SSF52091">
    <property type="entry name" value="SpoIIaa-like"/>
    <property type="match status" value="1"/>
</dbReference>
<dbReference type="Gene3D" id="3.30.750.24">
    <property type="entry name" value="STAS domain"/>
    <property type="match status" value="1"/>
</dbReference>
<feature type="domain" description="STAS" evidence="3">
    <location>
        <begin position="3"/>
        <end position="112"/>
    </location>
</feature>
<dbReference type="NCBIfam" id="TIGR00377">
    <property type="entry name" value="ant_ant_sig"/>
    <property type="match status" value="1"/>
</dbReference>
<sequence length="112" mass="12333">MALNVTLETSDNIAKITLVGELDASTASIFKEKVEEAAAHNPQRLVLMMQDLEYMASAGLRVLIFAKQKMGTLDIYVVGAQKDTVLETITKTGFHHSVYLLDEYDAAKIESV</sequence>
<dbReference type="CDD" id="cd07043">
    <property type="entry name" value="STAS_anti-anti-sigma_factors"/>
    <property type="match status" value="1"/>
</dbReference>
<dbReference type="RefSeq" id="WP_190558229.1">
    <property type="nucleotide sequence ID" value="NZ_JACJQU010000002.1"/>
</dbReference>
<organism evidence="4 5">
    <name type="scientific">Anabaena sphaerica FACHB-251</name>
    <dbReference type="NCBI Taxonomy" id="2692883"/>
    <lineage>
        <taxon>Bacteria</taxon>
        <taxon>Bacillati</taxon>
        <taxon>Cyanobacteriota</taxon>
        <taxon>Cyanophyceae</taxon>
        <taxon>Nostocales</taxon>
        <taxon>Nostocaceae</taxon>
        <taxon>Anabaena</taxon>
    </lineage>
</organism>
<dbReference type="PANTHER" id="PTHR33495">
    <property type="entry name" value="ANTI-SIGMA FACTOR ANTAGONIST TM_1081-RELATED-RELATED"/>
    <property type="match status" value="1"/>
</dbReference>
<evidence type="ECO:0000259" key="3">
    <source>
        <dbReference type="PROSITE" id="PS50801"/>
    </source>
</evidence>
<dbReference type="InterPro" id="IPR002645">
    <property type="entry name" value="STAS_dom"/>
</dbReference>
<accession>A0A926WFI1</accession>
<evidence type="ECO:0000313" key="5">
    <source>
        <dbReference type="Proteomes" id="UP000662185"/>
    </source>
</evidence>
<protein>
    <recommendedName>
        <fullName evidence="2">Anti-sigma factor antagonist</fullName>
    </recommendedName>
</protein>